<keyword evidence="5" id="KW-0648">Protein biosynthesis</keyword>
<feature type="repeat" description="WD" evidence="8">
    <location>
        <begin position="368"/>
        <end position="409"/>
    </location>
</feature>
<name>A0A7S1AHF7_NOCSC</name>
<dbReference type="InterPro" id="IPR027525">
    <property type="entry name" value="eIF3i"/>
</dbReference>
<feature type="compositionally biased region" description="Basic and acidic residues" evidence="9">
    <location>
        <begin position="163"/>
        <end position="175"/>
    </location>
</feature>
<keyword evidence="1" id="KW-0963">Cytoplasm</keyword>
<dbReference type="SUPFAM" id="SSF50978">
    <property type="entry name" value="WD40 repeat-like"/>
    <property type="match status" value="1"/>
</dbReference>
<dbReference type="EMBL" id="HBFQ01039599">
    <property type="protein sequence ID" value="CAD8853728.1"/>
    <property type="molecule type" value="Transcribed_RNA"/>
</dbReference>
<dbReference type="InterPro" id="IPR001680">
    <property type="entry name" value="WD40_rpt"/>
</dbReference>
<evidence type="ECO:0000256" key="3">
    <source>
        <dbReference type="ARBA" id="ARBA00022574"/>
    </source>
</evidence>
<dbReference type="SMART" id="SM00320">
    <property type="entry name" value="WD40"/>
    <property type="match status" value="5"/>
</dbReference>
<keyword evidence="2" id="KW-0396">Initiation factor</keyword>
<feature type="repeat" description="WD" evidence="8">
    <location>
        <begin position="232"/>
        <end position="273"/>
    </location>
</feature>
<dbReference type="InterPro" id="IPR019775">
    <property type="entry name" value="WD40_repeat_CS"/>
</dbReference>
<evidence type="ECO:0000256" key="8">
    <source>
        <dbReference type="PROSITE-ProRule" id="PRU00221"/>
    </source>
</evidence>
<evidence type="ECO:0000256" key="4">
    <source>
        <dbReference type="ARBA" id="ARBA00022737"/>
    </source>
</evidence>
<dbReference type="PANTHER" id="PTHR19877">
    <property type="entry name" value="EUKARYOTIC TRANSLATION INITIATION FACTOR 3 SUBUNIT I"/>
    <property type="match status" value="1"/>
</dbReference>
<gene>
    <name evidence="11" type="ORF">NSCI0253_LOCUS28079</name>
</gene>
<reference evidence="11" key="1">
    <citation type="submission" date="2021-01" db="EMBL/GenBank/DDBJ databases">
        <authorList>
            <person name="Corre E."/>
            <person name="Pelletier E."/>
            <person name="Niang G."/>
            <person name="Scheremetjew M."/>
            <person name="Finn R."/>
            <person name="Kale V."/>
            <person name="Holt S."/>
            <person name="Cochrane G."/>
            <person name="Meng A."/>
            <person name="Brown T."/>
            <person name="Cohen L."/>
        </authorList>
    </citation>
    <scope>NUCLEOTIDE SEQUENCE</scope>
</reference>
<dbReference type="GO" id="GO:0003743">
    <property type="term" value="F:translation initiation factor activity"/>
    <property type="evidence" value="ECO:0007669"/>
    <property type="project" value="UniProtKB-KW"/>
</dbReference>
<feature type="region of interest" description="Disordered" evidence="9">
    <location>
        <begin position="34"/>
        <end position="187"/>
    </location>
</feature>
<dbReference type="Gene3D" id="2.130.10.10">
    <property type="entry name" value="YVTN repeat-like/Quinoprotein amine dehydrogenase"/>
    <property type="match status" value="1"/>
</dbReference>
<accession>A0A7S1AHF7</accession>
<feature type="compositionally biased region" description="Low complexity" evidence="9">
    <location>
        <begin position="176"/>
        <end position="187"/>
    </location>
</feature>
<dbReference type="GO" id="GO:0002183">
    <property type="term" value="P:cytoplasmic translational initiation"/>
    <property type="evidence" value="ECO:0007669"/>
    <property type="project" value="TreeGrafter"/>
</dbReference>
<evidence type="ECO:0000256" key="9">
    <source>
        <dbReference type="SAM" id="MobiDB-lite"/>
    </source>
</evidence>
<dbReference type="PROSITE" id="PS50294">
    <property type="entry name" value="WD_REPEATS_REGION"/>
    <property type="match status" value="3"/>
</dbReference>
<dbReference type="Pfam" id="PF24805">
    <property type="entry name" value="EIF3I"/>
    <property type="match status" value="1"/>
</dbReference>
<comment type="similarity">
    <text evidence="6">Belongs to the WD repeat STRAP family.</text>
</comment>
<proteinExistence type="inferred from homology"/>
<keyword evidence="3 8" id="KW-0853">WD repeat</keyword>
<dbReference type="PROSITE" id="PS50082">
    <property type="entry name" value="WD_REPEATS_2"/>
    <property type="match status" value="4"/>
</dbReference>
<dbReference type="InterPro" id="IPR036322">
    <property type="entry name" value="WD40_repeat_dom_sf"/>
</dbReference>
<evidence type="ECO:0000256" key="7">
    <source>
        <dbReference type="ARBA" id="ARBA00040390"/>
    </source>
</evidence>
<protein>
    <recommendedName>
        <fullName evidence="7">Serine-threonine kinase receptor-associated protein</fullName>
    </recommendedName>
</protein>
<evidence type="ECO:0000256" key="6">
    <source>
        <dbReference type="ARBA" id="ARBA00038394"/>
    </source>
</evidence>
<dbReference type="AlphaFoldDB" id="A0A7S1AHF7"/>
<feature type="chain" id="PRO_5031554041" description="Serine-threonine kinase receptor-associated protein" evidence="10">
    <location>
        <begin position="31"/>
        <end position="534"/>
    </location>
</feature>
<feature type="repeat" description="WD" evidence="8">
    <location>
        <begin position="489"/>
        <end position="519"/>
    </location>
</feature>
<feature type="repeat" description="WD" evidence="8">
    <location>
        <begin position="190"/>
        <end position="231"/>
    </location>
</feature>
<keyword evidence="10" id="KW-0732">Signal</keyword>
<feature type="compositionally biased region" description="Basic and acidic residues" evidence="9">
    <location>
        <begin position="67"/>
        <end position="82"/>
    </location>
</feature>
<feature type="compositionally biased region" description="Basic and acidic residues" evidence="9">
    <location>
        <begin position="108"/>
        <end position="131"/>
    </location>
</feature>
<evidence type="ECO:0000256" key="10">
    <source>
        <dbReference type="SAM" id="SignalP"/>
    </source>
</evidence>
<dbReference type="GO" id="GO:0003723">
    <property type="term" value="F:RNA binding"/>
    <property type="evidence" value="ECO:0007669"/>
    <property type="project" value="TreeGrafter"/>
</dbReference>
<feature type="compositionally biased region" description="Acidic residues" evidence="9">
    <location>
        <begin position="34"/>
        <end position="44"/>
    </location>
</feature>
<dbReference type="InterPro" id="IPR015943">
    <property type="entry name" value="WD40/YVTN_repeat-like_dom_sf"/>
</dbReference>
<feature type="signal peptide" evidence="10">
    <location>
        <begin position="1"/>
        <end position="30"/>
    </location>
</feature>
<evidence type="ECO:0000313" key="11">
    <source>
        <dbReference type="EMBL" id="CAD8853728.1"/>
    </source>
</evidence>
<evidence type="ECO:0000256" key="5">
    <source>
        <dbReference type="ARBA" id="ARBA00022917"/>
    </source>
</evidence>
<sequence length="534" mass="59260">MELQWPQTTTIFRWVLRVILICFLVWLVRRQQEGDEEEEEEEPQPEATRQNAAKPRAAPPRSGNRPAKREYRDPYGSRDAYRDPVNNSSNGREYGAPLRQRQRSNYESNDHESVIDRLSKPKEMWEARRAGEAPQVRRTPAWAANPKTEADVAAPATAQAAADQDKDKDKEKEKVPPSSSSCKVQQKTMLHGHMRPVTSITWNMDCNLIFTCGKDKIVCVWRFPEGDCLGTYEGHNGAVWSCSINSDSSWLVSAGADRLVIVWEARAAKELARVELPGVVRCVEWAGETKDGVERFVTCHNKFGAKPPEISVWTFDGTSISQVLHFGGLPTSATFVKWGHRDEVLTSAHENGELVFWSAADGKEISRIKAHDGVVSKFDFSMDREIVATVSLDMRVKLWDIADLQNATLAYEAESDRPLNGVALGPMRRADVVGLAEQRLASCCVIAAGGQDVRDVARTATTSDQFETLLFRLGDEQEVPRTLVPDGTVKGHFGPVHTLAFSSDGCAIASGSEDGCVRLHVIEKFLPPTSVATQ</sequence>
<dbReference type="GO" id="GO:0071541">
    <property type="term" value="C:eukaryotic translation initiation factor 3 complex, eIF3m"/>
    <property type="evidence" value="ECO:0007669"/>
    <property type="project" value="TreeGrafter"/>
</dbReference>
<dbReference type="PANTHER" id="PTHR19877:SF1">
    <property type="entry name" value="EUKARYOTIC TRANSLATION INITIATION FACTOR 3 SUBUNIT I"/>
    <property type="match status" value="1"/>
</dbReference>
<feature type="compositionally biased region" description="Low complexity" evidence="9">
    <location>
        <begin position="151"/>
        <end position="162"/>
    </location>
</feature>
<organism evidence="11">
    <name type="scientific">Noctiluca scintillans</name>
    <name type="common">Sea sparkle</name>
    <name type="synonym">Red tide dinoflagellate</name>
    <dbReference type="NCBI Taxonomy" id="2966"/>
    <lineage>
        <taxon>Eukaryota</taxon>
        <taxon>Sar</taxon>
        <taxon>Alveolata</taxon>
        <taxon>Dinophyceae</taxon>
        <taxon>Noctilucales</taxon>
        <taxon>Noctilucaceae</taxon>
        <taxon>Noctiluca</taxon>
    </lineage>
</organism>
<evidence type="ECO:0000256" key="1">
    <source>
        <dbReference type="ARBA" id="ARBA00022490"/>
    </source>
</evidence>
<dbReference type="PROSITE" id="PS00678">
    <property type="entry name" value="WD_REPEATS_1"/>
    <property type="match status" value="1"/>
</dbReference>
<keyword evidence="4" id="KW-0677">Repeat</keyword>
<evidence type="ECO:0000256" key="2">
    <source>
        <dbReference type="ARBA" id="ARBA00022540"/>
    </source>
</evidence>